<organism evidence="9">
    <name type="scientific">Pseudidiomarina aestuarii</name>
    <dbReference type="NCBI Taxonomy" id="624146"/>
    <lineage>
        <taxon>Bacteria</taxon>
        <taxon>Pseudomonadati</taxon>
        <taxon>Pseudomonadota</taxon>
        <taxon>Gammaproteobacteria</taxon>
        <taxon>Alteromonadales</taxon>
        <taxon>Idiomarinaceae</taxon>
        <taxon>Pseudidiomarina</taxon>
    </lineage>
</organism>
<keyword evidence="4 7" id="KW-0812">Transmembrane</keyword>
<evidence type="ECO:0000256" key="3">
    <source>
        <dbReference type="ARBA" id="ARBA00022475"/>
    </source>
</evidence>
<evidence type="ECO:0000313" key="10">
    <source>
        <dbReference type="EMBL" id="PTB88858.1"/>
    </source>
</evidence>
<reference evidence="9 11" key="1">
    <citation type="submission" date="2018-03" db="EMBL/GenBank/DDBJ databases">
        <title>Cross-interface Injection: A General Nanoliter Liquid Handling Method Applied to Single Cells Genome Amplification Automated Nanoliter Liquid Handling Applied to Single Cell Multiple Displacement Amplification.</title>
        <authorList>
            <person name="Yun J."/>
            <person name="Xu P."/>
            <person name="Xu J."/>
            <person name="Dai X."/>
            <person name="Wang Y."/>
            <person name="Zheng X."/>
            <person name="Cao C."/>
            <person name="Yi Q."/>
            <person name="Zhu Y."/>
            <person name="Wang L."/>
            <person name="Dong Z."/>
            <person name="Huang Y."/>
            <person name="Huang L."/>
            <person name="Du W."/>
        </authorList>
    </citation>
    <scope>NUCLEOTIDE SEQUENCE [LARGE SCALE GENOMIC DNA]</scope>
    <source>
        <strain evidence="10 11">A9-4</strain>
        <strain evidence="9">Z-D3-2</strain>
    </source>
</reference>
<keyword evidence="5 7" id="KW-1133">Transmembrane helix</keyword>
<dbReference type="GO" id="GO:0005886">
    <property type="term" value="C:plasma membrane"/>
    <property type="evidence" value="ECO:0007669"/>
    <property type="project" value="UniProtKB-SubCell"/>
</dbReference>
<dbReference type="InterPro" id="IPR003004">
    <property type="entry name" value="GspF/PilC"/>
</dbReference>
<accession>A0A2T4CXE3</accession>
<feature type="transmembrane region" description="Helical" evidence="7">
    <location>
        <begin position="158"/>
        <end position="178"/>
    </location>
</feature>
<dbReference type="PANTHER" id="PTHR30012:SF0">
    <property type="entry name" value="TYPE II SECRETION SYSTEM PROTEIN F-RELATED"/>
    <property type="match status" value="1"/>
</dbReference>
<dbReference type="Proteomes" id="UP000241514">
    <property type="component" value="Unassembled WGS sequence"/>
</dbReference>
<feature type="transmembrane region" description="Helical" evidence="7">
    <location>
        <begin position="111"/>
        <end position="138"/>
    </location>
</feature>
<proteinExistence type="inferred from homology"/>
<dbReference type="InterPro" id="IPR018076">
    <property type="entry name" value="T2SS_GspF_dom"/>
</dbReference>
<protein>
    <recommendedName>
        <fullName evidence="8">Type II secretion system protein GspF domain-containing protein</fullName>
    </recommendedName>
</protein>
<evidence type="ECO:0000313" key="11">
    <source>
        <dbReference type="Proteomes" id="UP000241514"/>
    </source>
</evidence>
<evidence type="ECO:0000313" key="9">
    <source>
        <dbReference type="EMBL" id="PTB86224.1"/>
    </source>
</evidence>
<dbReference type="EMBL" id="PYVN01000029">
    <property type="protein sequence ID" value="PTB86224.1"/>
    <property type="molecule type" value="Genomic_DNA"/>
</dbReference>
<evidence type="ECO:0000256" key="5">
    <source>
        <dbReference type="ARBA" id="ARBA00022989"/>
    </source>
</evidence>
<evidence type="ECO:0000256" key="2">
    <source>
        <dbReference type="ARBA" id="ARBA00005745"/>
    </source>
</evidence>
<dbReference type="InterPro" id="IPR042094">
    <property type="entry name" value="T2SS_GspF_sf"/>
</dbReference>
<comment type="caution">
    <text evidence="9">The sequence shown here is derived from an EMBL/GenBank/DDBJ whole genome shotgun (WGS) entry which is preliminary data.</text>
</comment>
<gene>
    <name evidence="10" type="ORF">C9928_05345</name>
    <name evidence="9" type="ORF">C9940_03290</name>
</gene>
<dbReference type="Gene3D" id="1.20.81.30">
    <property type="entry name" value="Type II secretion system (T2SS), domain F"/>
    <property type="match status" value="1"/>
</dbReference>
<evidence type="ECO:0000256" key="7">
    <source>
        <dbReference type="SAM" id="Phobius"/>
    </source>
</evidence>
<dbReference type="AlphaFoldDB" id="A0A2T4CXE3"/>
<dbReference type="EMBL" id="PYVG01000030">
    <property type="protein sequence ID" value="PTB88858.1"/>
    <property type="molecule type" value="Genomic_DNA"/>
</dbReference>
<keyword evidence="3" id="KW-1003">Cell membrane</keyword>
<evidence type="ECO:0000256" key="1">
    <source>
        <dbReference type="ARBA" id="ARBA00004651"/>
    </source>
</evidence>
<keyword evidence="6 7" id="KW-0472">Membrane</keyword>
<evidence type="ECO:0000256" key="4">
    <source>
        <dbReference type="ARBA" id="ARBA00022692"/>
    </source>
</evidence>
<dbReference type="PANTHER" id="PTHR30012">
    <property type="entry name" value="GENERAL SECRETION PATHWAY PROTEIN"/>
    <property type="match status" value="1"/>
</dbReference>
<comment type="similarity">
    <text evidence="2">Belongs to the GSP F family.</text>
</comment>
<sequence length="339" mass="37856">MRLTRERQLAFLEDFAVGLSDGLSPLQIVREIAENAAQQRLRQERQVASEFLAALNQGQPLVIAMQSHFDSDLCMLVAVGERSGVLESLITQLKRFEQQRRTAQQAFWKPLAYPAVMVVVAMIAVKFIGQQVVIKLASSVPDLQWPLLSLWLVELSKGGWLFLLAVILIALMVFAWGLPSRISLRNTMTQPLVRVGAFAIQRYFQAVLLLQTVSVLMRGGGNLDRALRAMQSVPKHPLCEAVTLMRQRLAAGERRLGNLFDVQLLSPRMLFRLSNGGRHDELSTLQRVADYATHDAIQSLNRLRMLMLSCCYGLIFVLLVLVVGGMGAMLMVTTQQSLS</sequence>
<dbReference type="Pfam" id="PF00482">
    <property type="entry name" value="T2SSF"/>
    <property type="match status" value="1"/>
</dbReference>
<evidence type="ECO:0000256" key="6">
    <source>
        <dbReference type="ARBA" id="ARBA00023136"/>
    </source>
</evidence>
<comment type="subcellular location">
    <subcellularLocation>
        <location evidence="1">Cell membrane</location>
        <topology evidence="1">Multi-pass membrane protein</topology>
    </subcellularLocation>
</comment>
<feature type="transmembrane region" description="Helical" evidence="7">
    <location>
        <begin position="306"/>
        <end position="332"/>
    </location>
</feature>
<name>A0A2T4CXE3_9GAMM</name>
<evidence type="ECO:0000259" key="8">
    <source>
        <dbReference type="Pfam" id="PF00482"/>
    </source>
</evidence>
<feature type="domain" description="Type II secretion system protein GspF" evidence="8">
    <location>
        <begin position="11"/>
        <end position="125"/>
    </location>
</feature>